<dbReference type="Proteomes" id="UP000094285">
    <property type="component" value="Unassembled WGS sequence"/>
</dbReference>
<feature type="domain" description="Globin" evidence="1">
    <location>
        <begin position="99"/>
        <end position="224"/>
    </location>
</feature>
<dbReference type="Gene3D" id="1.10.490.10">
    <property type="entry name" value="Globins"/>
    <property type="match status" value="1"/>
</dbReference>
<dbReference type="Pfam" id="PF00042">
    <property type="entry name" value="Globin"/>
    <property type="match status" value="1"/>
</dbReference>
<dbReference type="STRING" id="984487.A0A1E4SLK8"/>
<dbReference type="AlphaFoldDB" id="A0A1E4SLK8"/>
<gene>
    <name evidence="2" type="ORF">CANTADRAFT_34640</name>
</gene>
<dbReference type="InterPro" id="IPR012292">
    <property type="entry name" value="Globin/Proto"/>
</dbReference>
<dbReference type="SUPFAM" id="SSF46458">
    <property type="entry name" value="Globin-like"/>
    <property type="match status" value="1"/>
</dbReference>
<dbReference type="RefSeq" id="XP_020065500.1">
    <property type="nucleotide sequence ID" value="XM_020208594.1"/>
</dbReference>
<dbReference type="InterPro" id="IPR044399">
    <property type="entry name" value="Mb-like_M"/>
</dbReference>
<dbReference type="InterPro" id="IPR000971">
    <property type="entry name" value="Globin"/>
</dbReference>
<feature type="non-terminal residue" evidence="2">
    <location>
        <position position="233"/>
    </location>
</feature>
<protein>
    <submittedName>
        <fullName evidence="2">Globin-like protein</fullName>
    </submittedName>
</protein>
<dbReference type="InterPro" id="IPR009050">
    <property type="entry name" value="Globin-like_sf"/>
</dbReference>
<dbReference type="GO" id="GO:0020037">
    <property type="term" value="F:heme binding"/>
    <property type="evidence" value="ECO:0007669"/>
    <property type="project" value="InterPro"/>
</dbReference>
<proteinExistence type="predicted"/>
<dbReference type="CDD" id="cd01040">
    <property type="entry name" value="Mb-like"/>
    <property type="match status" value="1"/>
</dbReference>
<dbReference type="GO" id="GO:0071500">
    <property type="term" value="P:cellular response to nitrosative stress"/>
    <property type="evidence" value="ECO:0007669"/>
    <property type="project" value="TreeGrafter"/>
</dbReference>
<dbReference type="EMBL" id="KV453911">
    <property type="protein sequence ID" value="ODV80378.1"/>
    <property type="molecule type" value="Genomic_DNA"/>
</dbReference>
<evidence type="ECO:0000259" key="1">
    <source>
        <dbReference type="PROSITE" id="PS01033"/>
    </source>
</evidence>
<reference evidence="3" key="1">
    <citation type="submission" date="2016-05" db="EMBL/GenBank/DDBJ databases">
        <title>Comparative genomics of biotechnologically important yeasts.</title>
        <authorList>
            <consortium name="DOE Joint Genome Institute"/>
            <person name="Riley R."/>
            <person name="Haridas S."/>
            <person name="Wolfe K.H."/>
            <person name="Lopes M.R."/>
            <person name="Hittinger C.T."/>
            <person name="Goker M."/>
            <person name="Salamov A."/>
            <person name="Wisecaver J."/>
            <person name="Long T.M."/>
            <person name="Aerts A.L."/>
            <person name="Barry K."/>
            <person name="Choi C."/>
            <person name="Clum A."/>
            <person name="Coughlan A.Y."/>
            <person name="Deshpande S."/>
            <person name="Douglass A.P."/>
            <person name="Hanson S.J."/>
            <person name="Klenk H.-P."/>
            <person name="Labutti K."/>
            <person name="Lapidus A."/>
            <person name="Lindquist E."/>
            <person name="Lipzen A."/>
            <person name="Meier-Kolthoff J.P."/>
            <person name="Ohm R.A."/>
            <person name="Otillar R.P."/>
            <person name="Pangilinan J."/>
            <person name="Peng Y."/>
            <person name="Rokas A."/>
            <person name="Rosa C.A."/>
            <person name="Scheuner C."/>
            <person name="Sibirny A.A."/>
            <person name="Slot J.C."/>
            <person name="Stielow J.B."/>
            <person name="Sun H."/>
            <person name="Kurtzman C.P."/>
            <person name="Blackwell M."/>
            <person name="Grigoriev I.V."/>
            <person name="Jeffries T.W."/>
        </authorList>
    </citation>
    <scope>NUCLEOTIDE SEQUENCE [LARGE SCALE GENOMIC DNA]</scope>
    <source>
        <strain evidence="3">NRRL Y-17324</strain>
    </source>
</reference>
<name>A0A1E4SLK8_9ASCO</name>
<dbReference type="GO" id="GO:0071949">
    <property type="term" value="F:FAD binding"/>
    <property type="evidence" value="ECO:0007669"/>
    <property type="project" value="TreeGrafter"/>
</dbReference>
<accession>A0A1E4SLK8</accession>
<evidence type="ECO:0000313" key="2">
    <source>
        <dbReference type="EMBL" id="ODV80378.1"/>
    </source>
</evidence>
<feature type="non-terminal residue" evidence="2">
    <location>
        <position position="1"/>
    </location>
</feature>
<dbReference type="OrthoDB" id="436496at2759"/>
<dbReference type="GO" id="GO:0019825">
    <property type="term" value="F:oxygen binding"/>
    <property type="evidence" value="ECO:0007669"/>
    <property type="project" value="InterPro"/>
</dbReference>
<dbReference type="GO" id="GO:0008941">
    <property type="term" value="F:nitric oxide dioxygenase NAD(P)H activity"/>
    <property type="evidence" value="ECO:0007669"/>
    <property type="project" value="TreeGrafter"/>
</dbReference>
<dbReference type="PANTHER" id="PTHR43396">
    <property type="entry name" value="FLAVOHEMOPROTEIN"/>
    <property type="match status" value="1"/>
</dbReference>
<keyword evidence="3" id="KW-1185">Reference proteome</keyword>
<dbReference type="PANTHER" id="PTHR43396:SF6">
    <property type="entry name" value="ABL201WP"/>
    <property type="match status" value="1"/>
</dbReference>
<dbReference type="PROSITE" id="PS01033">
    <property type="entry name" value="GLOBIN"/>
    <property type="match status" value="1"/>
</dbReference>
<organism evidence="2 3">
    <name type="scientific">Suhomyces tanzawaensis NRRL Y-17324</name>
    <dbReference type="NCBI Taxonomy" id="984487"/>
    <lineage>
        <taxon>Eukaryota</taxon>
        <taxon>Fungi</taxon>
        <taxon>Dikarya</taxon>
        <taxon>Ascomycota</taxon>
        <taxon>Saccharomycotina</taxon>
        <taxon>Pichiomycetes</taxon>
        <taxon>Debaryomycetaceae</taxon>
        <taxon>Suhomyces</taxon>
    </lineage>
</organism>
<dbReference type="GO" id="GO:0046210">
    <property type="term" value="P:nitric oxide catabolic process"/>
    <property type="evidence" value="ECO:0007669"/>
    <property type="project" value="TreeGrafter"/>
</dbReference>
<dbReference type="GeneID" id="30982731"/>
<sequence>TPTLHSNLSSSSINSGENNYQLVRMDTNTSITSDFSIQSQFKVSLKMSKKEIELIRYTWNKMLLDEPIEQKQNPFGMPGGFSTNITNSTAGSKEKTMNYINRTSASTVASSLFCRQFYSNLLSMDSNLEKLFPSIKHQAVSFAGVMSFAISQLENLSVLDDYLINLGKRHSRILGIEPANFELMGEALIQTFLERFGTRFTQELEVLWIKLYMYLANSLLQFGIDPIIKLNED</sequence>
<evidence type="ECO:0000313" key="3">
    <source>
        <dbReference type="Proteomes" id="UP000094285"/>
    </source>
</evidence>